<reference evidence="1" key="1">
    <citation type="submission" date="2020-04" db="EMBL/GenBank/DDBJ databases">
        <authorList>
            <person name="Chiriac C."/>
            <person name="Salcher M."/>
            <person name="Ghai R."/>
            <person name="Kavagutti S V."/>
        </authorList>
    </citation>
    <scope>NUCLEOTIDE SEQUENCE</scope>
</reference>
<gene>
    <name evidence="1" type="ORF">UFOVP41_52</name>
</gene>
<proteinExistence type="predicted"/>
<evidence type="ECO:0000313" key="1">
    <source>
        <dbReference type="EMBL" id="CAB4123402.1"/>
    </source>
</evidence>
<organism evidence="1">
    <name type="scientific">uncultured Caudovirales phage</name>
    <dbReference type="NCBI Taxonomy" id="2100421"/>
    <lineage>
        <taxon>Viruses</taxon>
        <taxon>Duplodnaviria</taxon>
        <taxon>Heunggongvirae</taxon>
        <taxon>Uroviricota</taxon>
        <taxon>Caudoviricetes</taxon>
        <taxon>Peduoviridae</taxon>
        <taxon>Maltschvirus</taxon>
        <taxon>Maltschvirus maltsch</taxon>
    </lineage>
</organism>
<protein>
    <submittedName>
        <fullName evidence="1">Uncharacterized protein</fullName>
    </submittedName>
</protein>
<sequence>MASTTFIDQQTVIYAAWLNDVNNAVYNGVFASSTITAASMICTGTASGTGFTNLINNSFSAPGAIGSSTPNTGVFTTLQATGALSAASASFTAALPASSGGTGITSAGTSGNVLTSNGSAWVSSAPAGGVGKSGTVWNNVTGSRSIGTTYTNNYSYPIQVSAGIAGSGTNATITATFTVNGVVASTNSVTIGNNIGINATMNATAIVPPGATYVLSGTGNSGLSYWSELY</sequence>
<name>A0A6J5KQA4_9CAUD</name>
<accession>A0A6J5KQA4</accession>
<dbReference type="EMBL" id="LR796168">
    <property type="protein sequence ID" value="CAB4123402.1"/>
    <property type="molecule type" value="Genomic_DNA"/>
</dbReference>